<reference evidence="3 4" key="1">
    <citation type="submission" date="2015-11" db="EMBL/GenBank/DDBJ databases">
        <authorList>
            <person name="Zhang Y."/>
            <person name="Guo Z."/>
        </authorList>
    </citation>
    <scope>NUCLEOTIDE SEQUENCE [LARGE SCALE GENOMIC DNA]</scope>
    <source>
        <strain evidence="4">gdw1</strain>
    </source>
</reference>
<dbReference type="AlphaFoldDB" id="A0A1E2SJM4"/>
<feature type="domain" description="Thioredoxin-like fold" evidence="2">
    <location>
        <begin position="89"/>
        <end position="256"/>
    </location>
</feature>
<protein>
    <recommendedName>
        <fullName evidence="2">Thioredoxin-like fold domain-containing protein</fullName>
    </recommendedName>
</protein>
<comment type="caution">
    <text evidence="3">The sequence shown here is derived from an EMBL/GenBank/DDBJ whole genome shotgun (WGS) entry which is preliminary data.</text>
</comment>
<keyword evidence="1" id="KW-0472">Membrane</keyword>
<organism evidence="3 4">
    <name type="scientific">Leifsonia xyli subsp. xyli</name>
    <dbReference type="NCBI Taxonomy" id="59736"/>
    <lineage>
        <taxon>Bacteria</taxon>
        <taxon>Bacillati</taxon>
        <taxon>Actinomycetota</taxon>
        <taxon>Actinomycetes</taxon>
        <taxon>Micrococcales</taxon>
        <taxon>Microbacteriaceae</taxon>
        <taxon>Leifsonia</taxon>
    </lineage>
</organism>
<evidence type="ECO:0000259" key="2">
    <source>
        <dbReference type="Pfam" id="PF13462"/>
    </source>
</evidence>
<dbReference type="Pfam" id="PF13462">
    <property type="entry name" value="Thioredoxin_4"/>
    <property type="match status" value="1"/>
</dbReference>
<dbReference type="CDD" id="cd02972">
    <property type="entry name" value="DsbA_family"/>
    <property type="match status" value="1"/>
</dbReference>
<sequence length="275" mass="28673">MREEAAKKAKRRKVAVQSSVIVGIVAVLAIAGIAIYSGVSASNSVANPKNLLSGGLLLSAPGKAVTTPAIKQGDAATPAKQELDGKTAHIQVWVDYQCPICEQFEAANGATIKQMLTDGTATLETHPVAILDNAPNKQYSTRSAVAVACVADEQPNKFLDVNAALFANQPSEQTGTGLTNAQILKLFKDAGVESKTITDCTNSQTFATFVTNQTKAAAADPQLRNSSGSFGTPTVFVNGQRYQGSVTNAEQFKAFIAAILPEKTSGSVTFPTAAP</sequence>
<dbReference type="InterPro" id="IPR036249">
    <property type="entry name" value="Thioredoxin-like_sf"/>
</dbReference>
<accession>A0A1E2SJM4</accession>
<dbReference type="InterPro" id="IPR012336">
    <property type="entry name" value="Thioredoxin-like_fold"/>
</dbReference>
<evidence type="ECO:0000313" key="3">
    <source>
        <dbReference type="EMBL" id="ODA89900.1"/>
    </source>
</evidence>
<keyword evidence="1" id="KW-1133">Transmembrane helix</keyword>
<evidence type="ECO:0000313" key="4">
    <source>
        <dbReference type="Proteomes" id="UP000094426"/>
    </source>
</evidence>
<dbReference type="OrthoDB" id="117402at2"/>
<gene>
    <name evidence="3" type="ORF">ATY41_11845</name>
</gene>
<dbReference type="Proteomes" id="UP000094426">
    <property type="component" value="Unassembled WGS sequence"/>
</dbReference>
<dbReference type="EMBL" id="LNZG01000026">
    <property type="protein sequence ID" value="ODA89900.1"/>
    <property type="molecule type" value="Genomic_DNA"/>
</dbReference>
<dbReference type="Gene3D" id="3.40.30.10">
    <property type="entry name" value="Glutaredoxin"/>
    <property type="match status" value="1"/>
</dbReference>
<evidence type="ECO:0000256" key="1">
    <source>
        <dbReference type="SAM" id="Phobius"/>
    </source>
</evidence>
<dbReference type="SUPFAM" id="SSF52833">
    <property type="entry name" value="Thioredoxin-like"/>
    <property type="match status" value="1"/>
</dbReference>
<name>A0A1E2SJM4_LEIXY</name>
<proteinExistence type="predicted"/>
<feature type="transmembrane region" description="Helical" evidence="1">
    <location>
        <begin position="20"/>
        <end position="39"/>
    </location>
</feature>
<keyword evidence="1" id="KW-0812">Transmembrane</keyword>